<dbReference type="RefSeq" id="WP_369145608.1">
    <property type="nucleotide sequence ID" value="NZ_CP163444.1"/>
</dbReference>
<reference evidence="7" key="1">
    <citation type="submission" date="2024-07" db="EMBL/GenBank/DDBJ databases">
        <authorList>
            <person name="Yu S.T."/>
        </authorList>
    </citation>
    <scope>NUCLEOTIDE SEQUENCE</scope>
    <source>
        <strain evidence="7">R44</strain>
    </source>
</reference>
<evidence type="ECO:0000256" key="2">
    <source>
        <dbReference type="ARBA" id="ARBA00022448"/>
    </source>
</evidence>
<feature type="compositionally biased region" description="Basic residues" evidence="5">
    <location>
        <begin position="10"/>
        <end position="27"/>
    </location>
</feature>
<feature type="compositionally biased region" description="Low complexity" evidence="5">
    <location>
        <begin position="28"/>
        <end position="49"/>
    </location>
</feature>
<dbReference type="Pfam" id="PF00005">
    <property type="entry name" value="ABC_tran"/>
    <property type="match status" value="1"/>
</dbReference>
<dbReference type="PROSITE" id="PS00211">
    <property type="entry name" value="ABC_TRANSPORTER_1"/>
    <property type="match status" value="1"/>
</dbReference>
<name>A0AB39T277_9ACTN</name>
<evidence type="ECO:0000256" key="5">
    <source>
        <dbReference type="SAM" id="MobiDB-lite"/>
    </source>
</evidence>
<dbReference type="Gene3D" id="3.40.50.300">
    <property type="entry name" value="P-loop containing nucleotide triphosphate hydrolases"/>
    <property type="match status" value="1"/>
</dbReference>
<dbReference type="SMART" id="SM00382">
    <property type="entry name" value="AAA"/>
    <property type="match status" value="1"/>
</dbReference>
<evidence type="ECO:0000256" key="3">
    <source>
        <dbReference type="ARBA" id="ARBA00022741"/>
    </source>
</evidence>
<feature type="region of interest" description="Disordered" evidence="5">
    <location>
        <begin position="1"/>
        <end position="49"/>
    </location>
</feature>
<dbReference type="InterPro" id="IPR017871">
    <property type="entry name" value="ABC_transporter-like_CS"/>
</dbReference>
<keyword evidence="2" id="KW-0813">Transport</keyword>
<dbReference type="GO" id="GO:0016887">
    <property type="term" value="F:ATP hydrolysis activity"/>
    <property type="evidence" value="ECO:0007669"/>
    <property type="project" value="InterPro"/>
</dbReference>
<protein>
    <submittedName>
        <fullName evidence="7">ABC transporter ATP-binding protein</fullName>
    </submittedName>
</protein>
<accession>A0AB39T277</accession>
<dbReference type="PROSITE" id="PS50893">
    <property type="entry name" value="ABC_TRANSPORTER_2"/>
    <property type="match status" value="1"/>
</dbReference>
<sequence length="357" mass="36988">MIEVHELTKHYGRPARSRPAGRSRPPARSRLGGRPAAGTAHGADGEAPAAAGADLAAGGRDLAAAVPAGPRPAVDRLTFSVRPGRVTGFLGPNGAGKSTTLRLILGLNEPTSGTATVGGRRFRELPRGLRHVGALLDAHDVHGGRTAEAHLAALARTNGIPRRRAAEVLEEVGLAGAAARRIGGYSLGMRQRLGIAAALLGDPPVLLFDEPVNGLDPEGVRWARGLFRRLAAEGRTVFVSSHLMSEMEHTADDLVVIGRGRLIAAESVADFAARGTRRSVTVRAADPAAAPGLAAALRAEGATVRGEAGGLAVTGIDADRIGVLAFRHGVPLAELTPRASSLEEAFMELTADSVEYR</sequence>
<gene>
    <name evidence="7" type="ORF">AB5J54_21980</name>
</gene>
<dbReference type="SUPFAM" id="SSF52540">
    <property type="entry name" value="P-loop containing nucleoside triphosphate hydrolases"/>
    <property type="match status" value="1"/>
</dbReference>
<dbReference type="InterPro" id="IPR003593">
    <property type="entry name" value="AAA+_ATPase"/>
</dbReference>
<proteinExistence type="inferred from homology"/>
<evidence type="ECO:0000256" key="1">
    <source>
        <dbReference type="ARBA" id="ARBA00005417"/>
    </source>
</evidence>
<keyword evidence="3" id="KW-0547">Nucleotide-binding</keyword>
<keyword evidence="4 7" id="KW-0067">ATP-binding</keyword>
<organism evidence="7">
    <name type="scientific">Streptomyces sp. R44</name>
    <dbReference type="NCBI Taxonomy" id="3238633"/>
    <lineage>
        <taxon>Bacteria</taxon>
        <taxon>Bacillati</taxon>
        <taxon>Actinomycetota</taxon>
        <taxon>Actinomycetes</taxon>
        <taxon>Kitasatosporales</taxon>
        <taxon>Streptomycetaceae</taxon>
        <taxon>Streptomyces</taxon>
    </lineage>
</organism>
<dbReference type="PANTHER" id="PTHR43335:SF4">
    <property type="entry name" value="ABC TRANSPORTER, ATP-BINDING PROTEIN"/>
    <property type="match status" value="1"/>
</dbReference>
<dbReference type="InterPro" id="IPR027417">
    <property type="entry name" value="P-loop_NTPase"/>
</dbReference>
<dbReference type="GO" id="GO:0005524">
    <property type="term" value="F:ATP binding"/>
    <property type="evidence" value="ECO:0007669"/>
    <property type="project" value="UniProtKB-KW"/>
</dbReference>
<dbReference type="AlphaFoldDB" id="A0AB39T277"/>
<dbReference type="EMBL" id="CP163444">
    <property type="protein sequence ID" value="XDQ72997.1"/>
    <property type="molecule type" value="Genomic_DNA"/>
</dbReference>
<feature type="domain" description="ABC transporter" evidence="6">
    <location>
        <begin position="57"/>
        <end position="284"/>
    </location>
</feature>
<comment type="similarity">
    <text evidence="1">Belongs to the ABC transporter superfamily.</text>
</comment>
<evidence type="ECO:0000313" key="7">
    <source>
        <dbReference type="EMBL" id="XDQ72997.1"/>
    </source>
</evidence>
<dbReference type="InterPro" id="IPR003439">
    <property type="entry name" value="ABC_transporter-like_ATP-bd"/>
</dbReference>
<evidence type="ECO:0000259" key="6">
    <source>
        <dbReference type="PROSITE" id="PS50893"/>
    </source>
</evidence>
<evidence type="ECO:0000256" key="4">
    <source>
        <dbReference type="ARBA" id="ARBA00022840"/>
    </source>
</evidence>
<dbReference type="PANTHER" id="PTHR43335">
    <property type="entry name" value="ABC TRANSPORTER, ATP-BINDING PROTEIN"/>
    <property type="match status" value="1"/>
</dbReference>